<sequence>MVLPLLLVIGVLAGGCVRVRATMAVSEDDRVSGEIVVGALPSRDGDPGPQLRVPPGMERRVRVQPHEADGYHGSRLSFEGLSFDELRLLADRTTELPSRYDLSLRRSGDLVTLTGSVDLTKLPPDRTDVRIRVSFPGEIAHSNGDERAGTVSWRPAAGEVTEFVVTAPYAGMAASWIGWAVLVGVACSLAALVVALLAIHAHRQHRAEEAREKAEGA</sequence>
<organism evidence="3 4">
    <name type="scientific">Longimycelium tulufanense</name>
    <dbReference type="NCBI Taxonomy" id="907463"/>
    <lineage>
        <taxon>Bacteria</taxon>
        <taxon>Bacillati</taxon>
        <taxon>Actinomycetota</taxon>
        <taxon>Actinomycetes</taxon>
        <taxon>Pseudonocardiales</taxon>
        <taxon>Pseudonocardiaceae</taxon>
        <taxon>Longimycelium</taxon>
    </lineage>
</organism>
<dbReference type="InterPro" id="IPR053807">
    <property type="entry name" value="LppM"/>
</dbReference>
<proteinExistence type="predicted"/>
<reference evidence="3" key="2">
    <citation type="submission" date="2020-09" db="EMBL/GenBank/DDBJ databases">
        <authorList>
            <person name="Sun Q."/>
            <person name="Zhou Y."/>
        </authorList>
    </citation>
    <scope>NUCLEOTIDE SEQUENCE</scope>
    <source>
        <strain evidence="3">CGMCC 4.5737</strain>
    </source>
</reference>
<evidence type="ECO:0000313" key="3">
    <source>
        <dbReference type="EMBL" id="GGM61730.1"/>
    </source>
</evidence>
<feature type="transmembrane region" description="Helical" evidence="1">
    <location>
        <begin position="176"/>
        <end position="199"/>
    </location>
</feature>
<reference evidence="3" key="1">
    <citation type="journal article" date="2014" name="Int. J. Syst. Evol. Microbiol.">
        <title>Complete genome sequence of Corynebacterium casei LMG S-19264T (=DSM 44701T), isolated from a smear-ripened cheese.</title>
        <authorList>
            <consortium name="US DOE Joint Genome Institute (JGI-PGF)"/>
            <person name="Walter F."/>
            <person name="Albersmeier A."/>
            <person name="Kalinowski J."/>
            <person name="Ruckert C."/>
        </authorList>
    </citation>
    <scope>NUCLEOTIDE SEQUENCE</scope>
    <source>
        <strain evidence="3">CGMCC 4.5737</strain>
    </source>
</reference>
<dbReference type="AlphaFoldDB" id="A0A8J3FV97"/>
<feature type="domain" description="LppM" evidence="2">
    <location>
        <begin position="18"/>
        <end position="169"/>
    </location>
</feature>
<protein>
    <submittedName>
        <fullName evidence="3">DUF3153 domain-containing protein</fullName>
    </submittedName>
</protein>
<dbReference type="EMBL" id="BMMK01000016">
    <property type="protein sequence ID" value="GGM61730.1"/>
    <property type="molecule type" value="Genomic_DNA"/>
</dbReference>
<name>A0A8J3FV97_9PSEU</name>
<keyword evidence="1" id="KW-0812">Transmembrane</keyword>
<evidence type="ECO:0000256" key="1">
    <source>
        <dbReference type="SAM" id="Phobius"/>
    </source>
</evidence>
<keyword evidence="4" id="KW-1185">Reference proteome</keyword>
<keyword evidence="1" id="KW-0472">Membrane</keyword>
<keyword evidence="1" id="KW-1133">Transmembrane helix</keyword>
<dbReference type="Pfam" id="PF21946">
    <property type="entry name" value="LppM"/>
    <property type="match status" value="1"/>
</dbReference>
<accession>A0A8J3FV97</accession>
<comment type="caution">
    <text evidence="3">The sequence shown here is derived from an EMBL/GenBank/DDBJ whole genome shotgun (WGS) entry which is preliminary data.</text>
</comment>
<dbReference type="Proteomes" id="UP000637578">
    <property type="component" value="Unassembled WGS sequence"/>
</dbReference>
<evidence type="ECO:0000259" key="2">
    <source>
        <dbReference type="Pfam" id="PF21946"/>
    </source>
</evidence>
<gene>
    <name evidence="3" type="ORF">GCM10012275_35820</name>
</gene>
<evidence type="ECO:0000313" key="4">
    <source>
        <dbReference type="Proteomes" id="UP000637578"/>
    </source>
</evidence>